<protein>
    <recommendedName>
        <fullName evidence="9">Defensin-like protein</fullName>
    </recommendedName>
</protein>
<keyword evidence="6 9" id="KW-0732">Signal</keyword>
<keyword evidence="4 9" id="KW-0929">Antimicrobial</keyword>
<dbReference type="InterPro" id="IPR039641">
    <property type="entry name" value="LCR"/>
</dbReference>
<evidence type="ECO:0000256" key="4">
    <source>
        <dbReference type="ARBA" id="ARBA00022529"/>
    </source>
</evidence>
<comment type="caution">
    <text evidence="11">The sequence shown here is derived from an EMBL/GenBank/DDBJ whole genome shotgun (WGS) entry which is preliminary data.</text>
</comment>
<evidence type="ECO:0000313" key="12">
    <source>
        <dbReference type="Proteomes" id="UP001279734"/>
    </source>
</evidence>
<sequence>MVKARPTSSILILLLMASMHGPLLQNVEGFICFEKIESCDNCWTRCSERHKGGEGACESSQVCRCYWPCPQAAAEAQDTDSLPPELNVGGATCFQLLGAGGNDLSAEMQANLHGPLLQNVEGFICFEKIESCDNCWTRCSERHKGGEGACESSQVCRCYWPCPQAAAEAQDTDSLPPEVGAEPPQTGGEPPEKGSISRRLG</sequence>
<evidence type="ECO:0000256" key="10">
    <source>
        <dbReference type="SAM" id="MobiDB-lite"/>
    </source>
</evidence>
<dbReference type="GO" id="GO:0050832">
    <property type="term" value="P:defense response to fungus"/>
    <property type="evidence" value="ECO:0007669"/>
    <property type="project" value="UniProtKB-UniRule"/>
</dbReference>
<comment type="subcellular location">
    <subcellularLocation>
        <location evidence="1 9">Secreted</location>
    </subcellularLocation>
</comment>
<dbReference type="GO" id="GO:0005576">
    <property type="term" value="C:extracellular region"/>
    <property type="evidence" value="ECO:0007669"/>
    <property type="project" value="UniProtKB-SubCell"/>
</dbReference>
<name>A0AAD3T3E6_NEPGR</name>
<evidence type="ECO:0000256" key="6">
    <source>
        <dbReference type="ARBA" id="ARBA00022729"/>
    </source>
</evidence>
<evidence type="ECO:0000256" key="5">
    <source>
        <dbReference type="ARBA" id="ARBA00022577"/>
    </source>
</evidence>
<dbReference type="AlphaFoldDB" id="A0AAD3T3E6"/>
<gene>
    <name evidence="11" type="ORF">Nepgr_023626</name>
</gene>
<comment type="similarity">
    <text evidence="2 9">Belongs to the DEFL family.</text>
</comment>
<organism evidence="11 12">
    <name type="scientific">Nepenthes gracilis</name>
    <name type="common">Slender pitcher plant</name>
    <dbReference type="NCBI Taxonomy" id="150966"/>
    <lineage>
        <taxon>Eukaryota</taxon>
        <taxon>Viridiplantae</taxon>
        <taxon>Streptophyta</taxon>
        <taxon>Embryophyta</taxon>
        <taxon>Tracheophyta</taxon>
        <taxon>Spermatophyta</taxon>
        <taxon>Magnoliopsida</taxon>
        <taxon>eudicotyledons</taxon>
        <taxon>Gunneridae</taxon>
        <taxon>Pentapetalae</taxon>
        <taxon>Caryophyllales</taxon>
        <taxon>Nepenthaceae</taxon>
        <taxon>Nepenthes</taxon>
    </lineage>
</organism>
<keyword evidence="7 9" id="KW-0611">Plant defense</keyword>
<evidence type="ECO:0000256" key="2">
    <source>
        <dbReference type="ARBA" id="ARBA00006722"/>
    </source>
</evidence>
<evidence type="ECO:0000256" key="7">
    <source>
        <dbReference type="ARBA" id="ARBA00022821"/>
    </source>
</evidence>
<dbReference type="PANTHER" id="PTHR36788:SF2">
    <property type="entry name" value="DEFENSIN-LIKE PROTEIN 183"/>
    <property type="match status" value="1"/>
</dbReference>
<dbReference type="GO" id="GO:0031640">
    <property type="term" value="P:killing of cells of another organism"/>
    <property type="evidence" value="ECO:0007669"/>
    <property type="project" value="UniProtKB-UniRule"/>
</dbReference>
<feature type="chain" id="PRO_5041776598" description="Defensin-like protein" evidence="9">
    <location>
        <begin position="30"/>
        <end position="201"/>
    </location>
</feature>
<accession>A0AAD3T3E6</accession>
<keyword evidence="12" id="KW-1185">Reference proteome</keyword>
<dbReference type="EMBL" id="BSYO01000023">
    <property type="protein sequence ID" value="GMH21784.1"/>
    <property type="molecule type" value="Genomic_DNA"/>
</dbReference>
<proteinExistence type="inferred from homology"/>
<evidence type="ECO:0000256" key="8">
    <source>
        <dbReference type="ARBA" id="ARBA00023157"/>
    </source>
</evidence>
<evidence type="ECO:0000256" key="1">
    <source>
        <dbReference type="ARBA" id="ARBA00004613"/>
    </source>
</evidence>
<keyword evidence="5 9" id="KW-0295">Fungicide</keyword>
<keyword evidence="8" id="KW-1015">Disulfide bond</keyword>
<dbReference type="Proteomes" id="UP001279734">
    <property type="component" value="Unassembled WGS sequence"/>
</dbReference>
<reference evidence="11" key="1">
    <citation type="submission" date="2023-05" db="EMBL/GenBank/DDBJ databases">
        <title>Nepenthes gracilis genome sequencing.</title>
        <authorList>
            <person name="Fukushima K."/>
        </authorList>
    </citation>
    <scope>NUCLEOTIDE SEQUENCE</scope>
    <source>
        <strain evidence="11">SING2019-196</strain>
    </source>
</reference>
<dbReference type="PANTHER" id="PTHR36788">
    <property type="entry name" value="DEFENSIN-LIKE PROTEIN 183"/>
    <property type="match status" value="1"/>
</dbReference>
<feature type="region of interest" description="Disordered" evidence="10">
    <location>
        <begin position="169"/>
        <end position="201"/>
    </location>
</feature>
<evidence type="ECO:0000313" key="11">
    <source>
        <dbReference type="EMBL" id="GMH21784.1"/>
    </source>
</evidence>
<keyword evidence="3 9" id="KW-0964">Secreted</keyword>
<feature type="signal peptide" evidence="9">
    <location>
        <begin position="1"/>
        <end position="29"/>
    </location>
</feature>
<evidence type="ECO:0000256" key="3">
    <source>
        <dbReference type="ARBA" id="ARBA00022525"/>
    </source>
</evidence>
<evidence type="ECO:0000256" key="9">
    <source>
        <dbReference type="RuleBase" id="RU367109"/>
    </source>
</evidence>